<protein>
    <submittedName>
        <fullName evidence="2">Energy transducer TonB</fullName>
    </submittedName>
</protein>
<keyword evidence="3" id="KW-1185">Reference proteome</keyword>
<comment type="caution">
    <text evidence="2">The sequence shown here is derived from an EMBL/GenBank/DDBJ whole genome shotgun (WGS) entry which is preliminary data.</text>
</comment>
<reference evidence="2" key="1">
    <citation type="submission" date="2022-11" db="EMBL/GenBank/DDBJ databases">
        <title>Biodiversity and phylogenetic relationships of bacteria.</title>
        <authorList>
            <person name="Machado R.A.R."/>
            <person name="Bhat A."/>
            <person name="Loulou A."/>
            <person name="Kallel S."/>
        </authorList>
    </citation>
    <scope>NUCLEOTIDE SEQUENCE</scope>
    <source>
        <strain evidence="2">A-IN1</strain>
    </source>
</reference>
<name>A0A9X3IHU5_9GAMM</name>
<evidence type="ECO:0000256" key="1">
    <source>
        <dbReference type="SAM" id="SignalP"/>
    </source>
</evidence>
<feature type="signal peptide" evidence="1">
    <location>
        <begin position="1"/>
        <end position="21"/>
    </location>
</feature>
<organism evidence="2 3">
    <name type="scientific">Acinetobacter nematophilus</name>
    <dbReference type="NCBI Taxonomy" id="2994642"/>
    <lineage>
        <taxon>Bacteria</taxon>
        <taxon>Pseudomonadati</taxon>
        <taxon>Pseudomonadota</taxon>
        <taxon>Gammaproteobacteria</taxon>
        <taxon>Moraxellales</taxon>
        <taxon>Moraxellaceae</taxon>
        <taxon>Acinetobacter</taxon>
    </lineage>
</organism>
<gene>
    <name evidence="2" type="ORF">OSH00_12300</name>
</gene>
<dbReference type="EMBL" id="JAPKMY010000006">
    <property type="protein sequence ID" value="MCX5468516.1"/>
    <property type="molecule type" value="Genomic_DNA"/>
</dbReference>
<dbReference type="SUPFAM" id="SSF74653">
    <property type="entry name" value="TolA/TonB C-terminal domain"/>
    <property type="match status" value="1"/>
</dbReference>
<feature type="chain" id="PRO_5040783020" evidence="1">
    <location>
        <begin position="22"/>
        <end position="154"/>
    </location>
</feature>
<proteinExistence type="predicted"/>
<dbReference type="Gene3D" id="3.30.1150.10">
    <property type="match status" value="1"/>
</dbReference>
<dbReference type="RefSeq" id="WP_266130647.1">
    <property type="nucleotide sequence ID" value="NZ_JAPKMY010000006.1"/>
</dbReference>
<sequence length="154" mass="17623">MQFKTLLVHSLLMSFPTFSFAEKIQTNTPVEVNTPQIPSNPSIYEIPPAAPSLPRNPPTQTDQSQLINQIYKHRANRITKFWKRPVTHLAESAHVHVYLDEQGKIKNILLDGQFSDAFALSIKTAIYKAAPFKMPEEQALKKQLQEIRIHFTTE</sequence>
<evidence type="ECO:0000313" key="2">
    <source>
        <dbReference type="EMBL" id="MCX5468516.1"/>
    </source>
</evidence>
<accession>A0A9X3IHU5</accession>
<evidence type="ECO:0000313" key="3">
    <source>
        <dbReference type="Proteomes" id="UP001146019"/>
    </source>
</evidence>
<dbReference type="AlphaFoldDB" id="A0A9X3IHU5"/>
<keyword evidence="1" id="KW-0732">Signal</keyword>
<dbReference type="Proteomes" id="UP001146019">
    <property type="component" value="Unassembled WGS sequence"/>
</dbReference>